<dbReference type="AlphaFoldDB" id="A8MGW7"/>
<feature type="domain" description="Rhodanese" evidence="1">
    <location>
        <begin position="26"/>
        <end position="116"/>
    </location>
</feature>
<evidence type="ECO:0000259" key="1">
    <source>
        <dbReference type="PROSITE" id="PS50206"/>
    </source>
</evidence>
<dbReference type="RefSeq" id="WP_012158973.1">
    <property type="nucleotide sequence ID" value="NC_009922.1"/>
</dbReference>
<reference evidence="3" key="1">
    <citation type="submission" date="2007-10" db="EMBL/GenBank/DDBJ databases">
        <title>Complete genome of Alkaliphilus oremlandii OhILAs.</title>
        <authorList>
            <person name="Copeland A."/>
            <person name="Lucas S."/>
            <person name="Lapidus A."/>
            <person name="Barry K."/>
            <person name="Detter J.C."/>
            <person name="Glavina del Rio T."/>
            <person name="Hammon N."/>
            <person name="Israni S."/>
            <person name="Dalin E."/>
            <person name="Tice H."/>
            <person name="Pitluck S."/>
            <person name="Chain P."/>
            <person name="Malfatti S."/>
            <person name="Shin M."/>
            <person name="Vergez L."/>
            <person name="Schmutz J."/>
            <person name="Larimer F."/>
            <person name="Land M."/>
            <person name="Hauser L."/>
            <person name="Kyrpides N."/>
            <person name="Mikhailova N."/>
            <person name="Stolz J.F."/>
            <person name="Dawson A."/>
            <person name="Fisher E."/>
            <person name="Crable B."/>
            <person name="Perera E."/>
            <person name="Lisak J."/>
            <person name="Ranganathan M."/>
            <person name="Basu P."/>
            <person name="Richardson P."/>
        </authorList>
    </citation>
    <scope>NUCLEOTIDE SEQUENCE [LARGE SCALE GENOMIC DNA]</scope>
    <source>
        <strain evidence="3">OhILAs</strain>
    </source>
</reference>
<evidence type="ECO:0000313" key="2">
    <source>
        <dbReference type="EMBL" id="ABW18661.1"/>
    </source>
</evidence>
<gene>
    <name evidence="2" type="ordered locus">Clos_1115</name>
</gene>
<dbReference type="HOGENOM" id="CLU_089574_13_0_9"/>
<dbReference type="SUPFAM" id="SSF52821">
    <property type="entry name" value="Rhodanese/Cell cycle control phosphatase"/>
    <property type="match status" value="1"/>
</dbReference>
<name>A8MGW7_ALKOO</name>
<dbReference type="InterPro" id="IPR036873">
    <property type="entry name" value="Rhodanese-like_dom_sf"/>
</dbReference>
<organism evidence="2 3">
    <name type="scientific">Alkaliphilus oremlandii (strain OhILAs)</name>
    <name type="common">Clostridium oremlandii (strain OhILAs)</name>
    <dbReference type="NCBI Taxonomy" id="350688"/>
    <lineage>
        <taxon>Bacteria</taxon>
        <taxon>Bacillati</taxon>
        <taxon>Bacillota</taxon>
        <taxon>Clostridia</taxon>
        <taxon>Peptostreptococcales</taxon>
        <taxon>Natronincolaceae</taxon>
        <taxon>Alkaliphilus</taxon>
    </lineage>
</organism>
<dbReference type="SMART" id="SM00450">
    <property type="entry name" value="RHOD"/>
    <property type="match status" value="1"/>
</dbReference>
<keyword evidence="3" id="KW-1185">Reference proteome</keyword>
<dbReference type="Pfam" id="PF00581">
    <property type="entry name" value="Rhodanese"/>
    <property type="match status" value="1"/>
</dbReference>
<dbReference type="KEGG" id="aoe:Clos_1115"/>
<sequence>MSHSDVRNEFQKNPVALSPREAYAHIQDGAVIIDIRPEYETNYRVFGVHTVYLLSYSTYKEKFHEIPKEKRLIIADSVGLKSPEISKFFHDQGYPQVAYLAGGVVAWDKDGLPLIKDLRYELNGGCACMLRPKKVD</sequence>
<proteinExistence type="predicted"/>
<dbReference type="InterPro" id="IPR001763">
    <property type="entry name" value="Rhodanese-like_dom"/>
</dbReference>
<dbReference type="OrthoDB" id="9800872at2"/>
<dbReference type="CDD" id="cd00158">
    <property type="entry name" value="RHOD"/>
    <property type="match status" value="1"/>
</dbReference>
<dbReference type="STRING" id="350688.Clos_1115"/>
<dbReference type="EMBL" id="CP000853">
    <property type="protein sequence ID" value="ABW18661.1"/>
    <property type="molecule type" value="Genomic_DNA"/>
</dbReference>
<dbReference type="eggNOG" id="COG0607">
    <property type="taxonomic scope" value="Bacteria"/>
</dbReference>
<dbReference type="Proteomes" id="UP000000269">
    <property type="component" value="Chromosome"/>
</dbReference>
<evidence type="ECO:0000313" key="3">
    <source>
        <dbReference type="Proteomes" id="UP000000269"/>
    </source>
</evidence>
<dbReference type="Gene3D" id="3.40.250.10">
    <property type="entry name" value="Rhodanese-like domain"/>
    <property type="match status" value="1"/>
</dbReference>
<protein>
    <submittedName>
        <fullName evidence="2">Rhodanese domain protein</fullName>
    </submittedName>
</protein>
<dbReference type="PROSITE" id="PS50206">
    <property type="entry name" value="RHODANESE_3"/>
    <property type="match status" value="1"/>
</dbReference>
<accession>A8MGW7</accession>